<dbReference type="AlphaFoldDB" id="A0A645DIQ1"/>
<sequence length="63" mass="7497">MLREQTSQAQWVNVHKENEFHFYGVLVEEPHGKIRVHTVPEVRQVFERTSASKRATQHPVRFL</sequence>
<organism evidence="1">
    <name type="scientific">bioreactor metagenome</name>
    <dbReference type="NCBI Taxonomy" id="1076179"/>
    <lineage>
        <taxon>unclassified sequences</taxon>
        <taxon>metagenomes</taxon>
        <taxon>ecological metagenomes</taxon>
    </lineage>
</organism>
<name>A0A645DIQ1_9ZZZZ</name>
<comment type="caution">
    <text evidence="1">The sequence shown here is derived from an EMBL/GenBank/DDBJ whole genome shotgun (WGS) entry which is preliminary data.</text>
</comment>
<accession>A0A645DIQ1</accession>
<protein>
    <submittedName>
        <fullName evidence="1">Uncharacterized protein</fullName>
    </submittedName>
</protein>
<dbReference type="EMBL" id="VSSQ01036603">
    <property type="protein sequence ID" value="MPM89115.1"/>
    <property type="molecule type" value="Genomic_DNA"/>
</dbReference>
<evidence type="ECO:0000313" key="1">
    <source>
        <dbReference type="EMBL" id="MPM89115.1"/>
    </source>
</evidence>
<reference evidence="1" key="1">
    <citation type="submission" date="2019-08" db="EMBL/GenBank/DDBJ databases">
        <authorList>
            <person name="Kucharzyk K."/>
            <person name="Murdoch R.W."/>
            <person name="Higgins S."/>
            <person name="Loffler F."/>
        </authorList>
    </citation>
    <scope>NUCLEOTIDE SEQUENCE</scope>
</reference>
<gene>
    <name evidence="1" type="ORF">SDC9_136223</name>
</gene>
<proteinExistence type="predicted"/>